<feature type="transmembrane region" description="Helical" evidence="1">
    <location>
        <begin position="6"/>
        <end position="30"/>
    </location>
</feature>
<evidence type="ECO:0000313" key="2">
    <source>
        <dbReference type="EMBL" id="KFI81011.1"/>
    </source>
</evidence>
<proteinExistence type="predicted"/>
<dbReference type="Proteomes" id="UP000029109">
    <property type="component" value="Unassembled WGS sequence"/>
</dbReference>
<comment type="caution">
    <text evidence="2">The sequence shown here is derived from an EMBL/GenBank/DDBJ whole genome shotgun (WGS) entry which is preliminary data.</text>
</comment>
<gene>
    <name evidence="2" type="ORF">BPULL_0561</name>
</gene>
<accession>A0A7V8KR43</accession>
<keyword evidence="1" id="KW-1133">Transmembrane helix</keyword>
<evidence type="ECO:0000256" key="1">
    <source>
        <dbReference type="SAM" id="Phobius"/>
    </source>
</evidence>
<dbReference type="EMBL" id="JGZJ01000010">
    <property type="protein sequence ID" value="KFI81011.1"/>
    <property type="molecule type" value="Genomic_DNA"/>
</dbReference>
<dbReference type="AlphaFoldDB" id="A0A7V8KR43"/>
<sequence>MQMKRVRVGVITGITVVLGVLVTVGIIWGVTEYRQSTKPFTSSRYIFTCDVDNIAVKDGSGRLTCTPTEEYGIRRPMTIDVHDDVQLHRLEHLRRGDSIACNVEYRIPASASVDMSMEELRSPIHPVA</sequence>
<organism evidence="2 3">
    <name type="scientific">Bifidobacterium pullorum</name>
    <dbReference type="NCBI Taxonomy" id="78448"/>
    <lineage>
        <taxon>Bacteria</taxon>
        <taxon>Bacillati</taxon>
        <taxon>Actinomycetota</taxon>
        <taxon>Actinomycetes</taxon>
        <taxon>Bifidobacteriales</taxon>
        <taxon>Bifidobacteriaceae</taxon>
        <taxon>Bifidobacterium</taxon>
    </lineage>
</organism>
<keyword evidence="1" id="KW-0472">Membrane</keyword>
<evidence type="ECO:0000313" key="3">
    <source>
        <dbReference type="Proteomes" id="UP000029109"/>
    </source>
</evidence>
<name>A0A7V8KR43_9BIFI</name>
<keyword evidence="1" id="KW-0812">Transmembrane</keyword>
<reference evidence="2 3" key="1">
    <citation type="submission" date="2014-03" db="EMBL/GenBank/DDBJ databases">
        <title>Genomics of Bifidobacteria.</title>
        <authorList>
            <person name="Ventura M."/>
            <person name="Milani C."/>
            <person name="Lugli G.A."/>
        </authorList>
    </citation>
    <scope>NUCLEOTIDE SEQUENCE [LARGE SCALE GENOMIC DNA]</scope>
    <source>
        <strain evidence="2 3">LMG 21816</strain>
    </source>
</reference>
<protein>
    <submittedName>
        <fullName evidence="2">Uncharacterized protein</fullName>
    </submittedName>
</protein>